<evidence type="ECO:0000256" key="1">
    <source>
        <dbReference type="SAM" id="SignalP"/>
    </source>
</evidence>
<dbReference type="Pfam" id="PF16868">
    <property type="entry name" value="NMT1_3"/>
    <property type="match status" value="1"/>
</dbReference>
<accession>A0A5P6P4J3</accession>
<keyword evidence="1" id="KW-0732">Signal</keyword>
<feature type="chain" id="PRO_5025054085" evidence="1">
    <location>
        <begin position="25"/>
        <end position="316"/>
    </location>
</feature>
<sequence>MVLRSIRALSLLCAIAVGATSSIAQDAPLTLKAAGNGSTFTPYAEGLSRFLISKDIKIEVKRSSGSNENLTAVDESPTTLGTVFMGSAYDAVKGSGWAAGHEHRNVRALFPMYETSFQIAALRQRGISSLSDLDGKTVGVGPAKGPPEVFFRAAAEIAKIKPIIVTGDPADQAQQVIDGKIDALWQGARVPILPMATIADKADAVVFVLTETEVAGLIGVLPQLSPATVPSGSYKGQTTEIRSVSGWNFVVANKDLPDDMAYAITKVVLTASDPQSQIYSGADGTLAKNAPYNRVVPFHPGALRFYKDAGIPIPSP</sequence>
<dbReference type="InterPro" id="IPR011852">
    <property type="entry name" value="TRAP_TAXI"/>
</dbReference>
<protein>
    <submittedName>
        <fullName evidence="2">TAXI family TRAP transporter solute-binding subunit</fullName>
    </submittedName>
</protein>
<proteinExistence type="predicted"/>
<reference evidence="3" key="1">
    <citation type="submission" date="2019-10" db="EMBL/GenBank/DDBJ databases">
        <title>Complete Genome Sequence of Bradyrhizobium betae type strain PL7HG1T.</title>
        <authorList>
            <person name="Bromfield E.S.P."/>
            <person name="Cloutier S."/>
        </authorList>
    </citation>
    <scope>NUCLEOTIDE SEQUENCE [LARGE SCALE GENOMIC DNA]</scope>
    <source>
        <strain evidence="3">PL7HG1</strain>
    </source>
</reference>
<dbReference type="Gene3D" id="3.40.190.10">
    <property type="entry name" value="Periplasmic binding protein-like II"/>
    <property type="match status" value="2"/>
</dbReference>
<gene>
    <name evidence="2" type="ORF">F8237_11235</name>
</gene>
<dbReference type="NCBIfam" id="TIGR02122">
    <property type="entry name" value="TRAP_TAXI"/>
    <property type="match status" value="1"/>
</dbReference>
<dbReference type="RefSeq" id="WP_151644626.1">
    <property type="nucleotide sequence ID" value="NZ_CP044543.1"/>
</dbReference>
<evidence type="ECO:0000313" key="2">
    <source>
        <dbReference type="EMBL" id="QFI72924.1"/>
    </source>
</evidence>
<organism evidence="2 3">
    <name type="scientific">Bradyrhizobium betae</name>
    <dbReference type="NCBI Taxonomy" id="244734"/>
    <lineage>
        <taxon>Bacteria</taxon>
        <taxon>Pseudomonadati</taxon>
        <taxon>Pseudomonadota</taxon>
        <taxon>Alphaproteobacteria</taxon>
        <taxon>Hyphomicrobiales</taxon>
        <taxon>Nitrobacteraceae</taxon>
        <taxon>Bradyrhizobium</taxon>
    </lineage>
</organism>
<evidence type="ECO:0000313" key="3">
    <source>
        <dbReference type="Proteomes" id="UP000325641"/>
    </source>
</evidence>
<dbReference type="AlphaFoldDB" id="A0A5P6P4J3"/>
<name>A0A5P6P4J3_9BRAD</name>
<dbReference type="PANTHER" id="PTHR42941">
    <property type="entry name" value="SLL1037 PROTEIN"/>
    <property type="match status" value="1"/>
</dbReference>
<dbReference type="SUPFAM" id="SSF53850">
    <property type="entry name" value="Periplasmic binding protein-like II"/>
    <property type="match status" value="1"/>
</dbReference>
<feature type="signal peptide" evidence="1">
    <location>
        <begin position="1"/>
        <end position="24"/>
    </location>
</feature>
<dbReference type="OrthoDB" id="9776669at2"/>
<dbReference type="KEGG" id="bbet:F8237_11235"/>
<dbReference type="Proteomes" id="UP000325641">
    <property type="component" value="Chromosome"/>
</dbReference>
<dbReference type="PANTHER" id="PTHR42941:SF1">
    <property type="entry name" value="SLL1037 PROTEIN"/>
    <property type="match status" value="1"/>
</dbReference>
<dbReference type="EMBL" id="CP044543">
    <property type="protein sequence ID" value="QFI72924.1"/>
    <property type="molecule type" value="Genomic_DNA"/>
</dbReference>